<protein>
    <submittedName>
        <fullName evidence="1">Uncharacterized protein</fullName>
    </submittedName>
</protein>
<accession>A0A428RLT7</accession>
<dbReference type="EMBL" id="NKCK01000695">
    <property type="protein sequence ID" value="RSL78487.1"/>
    <property type="molecule type" value="Genomic_DNA"/>
</dbReference>
<comment type="caution">
    <text evidence="1">The sequence shown here is derived from an EMBL/GenBank/DDBJ whole genome shotgun (WGS) entry which is preliminary data.</text>
</comment>
<organism evidence="1 2">
    <name type="scientific">Fusarium oligoseptatum</name>
    <dbReference type="NCBI Taxonomy" id="2604345"/>
    <lineage>
        <taxon>Eukaryota</taxon>
        <taxon>Fungi</taxon>
        <taxon>Dikarya</taxon>
        <taxon>Ascomycota</taxon>
        <taxon>Pezizomycotina</taxon>
        <taxon>Sordariomycetes</taxon>
        <taxon>Hypocreomycetidae</taxon>
        <taxon>Hypocreales</taxon>
        <taxon>Nectriaceae</taxon>
        <taxon>Fusarium</taxon>
        <taxon>Fusarium solani species complex</taxon>
    </lineage>
</organism>
<proteinExistence type="predicted"/>
<evidence type="ECO:0000313" key="2">
    <source>
        <dbReference type="Proteomes" id="UP000287144"/>
    </source>
</evidence>
<feature type="non-terminal residue" evidence="1">
    <location>
        <position position="1"/>
    </location>
</feature>
<evidence type="ECO:0000313" key="1">
    <source>
        <dbReference type="EMBL" id="RSL78487.1"/>
    </source>
</evidence>
<gene>
    <name evidence="1" type="ORF">CEP52_017626</name>
</gene>
<sequence>SLLCPWEDFLSSQRAHCDVIRKALSDIRLPPSLSQFEMMVKRTKVMSVRNKADLKRFDGYVVEELVQKIYEIFAARRQSHQMTQGLEDVEVVFLDQIDGLQVASNMRVWHRRARCTIERFHRDNGIRTIS</sequence>
<name>A0A428RLT7_9HYPO</name>
<keyword evidence="2" id="KW-1185">Reference proteome</keyword>
<dbReference type="AlphaFoldDB" id="A0A428RLT7"/>
<dbReference type="Proteomes" id="UP000287144">
    <property type="component" value="Unassembled WGS sequence"/>
</dbReference>
<reference evidence="1 2" key="1">
    <citation type="submission" date="2017-06" db="EMBL/GenBank/DDBJ databases">
        <title>Comparative genomic analysis of Ambrosia Fusariam Clade fungi.</title>
        <authorList>
            <person name="Stajich J.E."/>
            <person name="Carrillo J."/>
            <person name="Kijimoto T."/>
            <person name="Eskalen A."/>
            <person name="O'Donnell K."/>
            <person name="Kasson M."/>
        </authorList>
    </citation>
    <scope>NUCLEOTIDE SEQUENCE [LARGE SCALE GENOMIC DNA]</scope>
    <source>
        <strain evidence="1 2">NRRL62579</strain>
    </source>
</reference>